<dbReference type="AlphaFoldDB" id="A0A9Q0NE98"/>
<dbReference type="GO" id="GO:0031267">
    <property type="term" value="F:small GTPase binding"/>
    <property type="evidence" value="ECO:0007669"/>
    <property type="project" value="InterPro"/>
</dbReference>
<dbReference type="InterPro" id="IPR013598">
    <property type="entry name" value="Exportin-1/Importin-b-like"/>
</dbReference>
<evidence type="ECO:0000313" key="4">
    <source>
        <dbReference type="Proteomes" id="UP001151699"/>
    </source>
</evidence>
<dbReference type="Pfam" id="PF08389">
    <property type="entry name" value="Xpo1"/>
    <property type="match status" value="1"/>
</dbReference>
<dbReference type="Pfam" id="PF19273">
    <property type="entry name" value="Exportin-5"/>
    <property type="match status" value="1"/>
</dbReference>
<dbReference type="GO" id="GO:0006611">
    <property type="term" value="P:protein export from nucleus"/>
    <property type="evidence" value="ECO:0007669"/>
    <property type="project" value="InterPro"/>
</dbReference>
<protein>
    <submittedName>
        <fullName evidence="3">Exportin-5</fullName>
    </submittedName>
</protein>
<gene>
    <name evidence="3" type="primary">XPO5</name>
    <name evidence="3" type="ORF">Bhyg_03966</name>
</gene>
<comment type="caution">
    <text evidence="3">The sequence shown here is derived from an EMBL/GenBank/DDBJ whole genome shotgun (WGS) entry which is preliminary data.</text>
</comment>
<dbReference type="InterPro" id="IPR045478">
    <property type="entry name" value="Exportin-5_C"/>
</dbReference>
<dbReference type="InterPro" id="IPR011989">
    <property type="entry name" value="ARM-like"/>
</dbReference>
<dbReference type="InterPro" id="IPR001494">
    <property type="entry name" value="Importin-beta_N"/>
</dbReference>
<evidence type="ECO:0000313" key="3">
    <source>
        <dbReference type="EMBL" id="KAJ6648735.1"/>
    </source>
</evidence>
<accession>A0A9Q0NE98</accession>
<organism evidence="3 4">
    <name type="scientific">Pseudolycoriella hygida</name>
    <dbReference type="NCBI Taxonomy" id="35572"/>
    <lineage>
        <taxon>Eukaryota</taxon>
        <taxon>Metazoa</taxon>
        <taxon>Ecdysozoa</taxon>
        <taxon>Arthropoda</taxon>
        <taxon>Hexapoda</taxon>
        <taxon>Insecta</taxon>
        <taxon>Pterygota</taxon>
        <taxon>Neoptera</taxon>
        <taxon>Endopterygota</taxon>
        <taxon>Diptera</taxon>
        <taxon>Nematocera</taxon>
        <taxon>Sciaroidea</taxon>
        <taxon>Sciaridae</taxon>
        <taxon>Pseudolycoriella</taxon>
    </lineage>
</organism>
<feature type="domain" description="Importin N-terminal" evidence="2">
    <location>
        <begin position="34"/>
        <end position="101"/>
    </location>
</feature>
<reference evidence="3" key="1">
    <citation type="submission" date="2022-07" db="EMBL/GenBank/DDBJ databases">
        <authorList>
            <person name="Trinca V."/>
            <person name="Uliana J.V.C."/>
            <person name="Torres T.T."/>
            <person name="Ward R.J."/>
            <person name="Monesi N."/>
        </authorList>
    </citation>
    <scope>NUCLEOTIDE SEQUENCE</scope>
    <source>
        <strain evidence="3">HSMRA1968</strain>
        <tissue evidence="3">Whole embryos</tissue>
    </source>
</reference>
<dbReference type="PANTHER" id="PTHR11223">
    <property type="entry name" value="EXPORTIN 1/5"/>
    <property type="match status" value="1"/>
</dbReference>
<dbReference type="PROSITE" id="PS50166">
    <property type="entry name" value="IMPORTIN_B_NT"/>
    <property type="match status" value="1"/>
</dbReference>
<dbReference type="PANTHER" id="PTHR11223:SF3">
    <property type="entry name" value="EXPORTIN-5"/>
    <property type="match status" value="1"/>
</dbReference>
<comment type="similarity">
    <text evidence="1">Belongs to the exportin family.</text>
</comment>
<dbReference type="GO" id="GO:0005634">
    <property type="term" value="C:nucleus"/>
    <property type="evidence" value="ECO:0007669"/>
    <property type="project" value="TreeGrafter"/>
</dbReference>
<keyword evidence="4" id="KW-1185">Reference proteome</keyword>
<dbReference type="GO" id="GO:0006405">
    <property type="term" value="P:RNA export from nucleus"/>
    <property type="evidence" value="ECO:0007669"/>
    <property type="project" value="TreeGrafter"/>
</dbReference>
<proteinExistence type="inferred from homology"/>
<evidence type="ECO:0000259" key="2">
    <source>
        <dbReference type="PROSITE" id="PS50166"/>
    </source>
</evidence>
<sequence length="1210" mass="135912">MEVAGEVLVLGAELAHAVEVIMNPVTTQQSRKEAEEACEKFKELSPLCAQAGLYLASGPFNPVVRHFGLQLMEHTVKFKWNEISQQEKLFIKENAMKLLAIGVGPAEETSLLHIKNALSRIVVEMIKREWPQQWTTLLSELSEACSKGEAQTELVLLIFLRLVEDVALLHTIESNQRRKDIYQALTVNMTEIFSFFLRLIELHVGSFRNAIAMNSNQQAHSRVVQVVLQTLTGFVEWVSIVHIMAGEGRLLQILCVLLNDIEFQHHAAECLSQIVNRKGTPKDRKPLLLLFNENAIEYIYLAASQMNGANGEQNYLFLKKLINVLTGLANQITSLWGKDDVIPPNQLAKYLQTLFHLSQHPSLTLANGAAIIWASLLKHDQISKEPVFLEYIPKIVETFGPKVIKIPYPTTRAVTLIHEVETYISLDYDSEEEYTVFFYRCRTNILEIFRVATLIAPLVTFGYCEHWLTIRLRKSTTERNTTCRVQDPAYIEWDALVTVLDGVLGRILMVTERPSVSTGLRLLEECLRVETHDPLIVSVALSCISSLFVFLSMSSCQITAGNCVAMTGVTLLPRVLEKIFAALVTQANIPSQAVAVKNLRRHSASLMVKLGIKYPLLLLPVFDQINSSVKSLFRQPNQLRKTEKVMLEEALLVISNHFCDYERQTNFVGEILQEIQHKWNSLATVIKTGCDFVRFAGLDKEPMEEDPFIEARQDLMHAVNSVLGVIRRCSWPDDPDRASRGNFVVGLTESGNPICRNPATPHVVPLLPHILSLLRVLNECFNPESLALLSNGYKNVNNMVEHEKKALMGVTLMLTDPMDPEQKKPSTPLEKMQNHLTILYESCYHMMGACGPSLGRDLYQLPGIANALIGSVFSCLDKIPDHRLRPIIRVFLKPFVYSCPPAFYTEVLLQIFAHFAPFMLNRLTAKWQYITALYESGELGEDVNDTQEVFEDILNRTMTREYLDVLKVTLVGGTLTERDNNSNSDAMEHDDHSMDAPTHGITRASQSAMTAEVISELGGKLLRHPLTSTPLVLTILSGVYWNDSTVSLKSVLLTGPIVRFLASEQLITPSLASNIMIAVLQGLQSHGQHDSNQSILITLGVQVYEILRPKFPHIFGIIQQIPNTSIADIQKLDEKISLGATRGNKIDKAKKDLFKKITAQLISKNLGQLFRNEIKIENLPPMTFPSRKPYHDIMEGNNDTGIAKIFSTNS</sequence>
<evidence type="ECO:0000256" key="1">
    <source>
        <dbReference type="ARBA" id="ARBA00009466"/>
    </source>
</evidence>
<dbReference type="Proteomes" id="UP001151699">
    <property type="component" value="Chromosome A"/>
</dbReference>
<dbReference type="GO" id="GO:0005737">
    <property type="term" value="C:cytoplasm"/>
    <property type="evidence" value="ECO:0007669"/>
    <property type="project" value="TreeGrafter"/>
</dbReference>
<dbReference type="SUPFAM" id="SSF48371">
    <property type="entry name" value="ARM repeat"/>
    <property type="match status" value="1"/>
</dbReference>
<dbReference type="GO" id="GO:0042565">
    <property type="term" value="C:RNA nuclear export complex"/>
    <property type="evidence" value="ECO:0007669"/>
    <property type="project" value="TreeGrafter"/>
</dbReference>
<dbReference type="GO" id="GO:0003723">
    <property type="term" value="F:RNA binding"/>
    <property type="evidence" value="ECO:0007669"/>
    <property type="project" value="TreeGrafter"/>
</dbReference>
<dbReference type="EMBL" id="WJQU01000001">
    <property type="protein sequence ID" value="KAJ6648735.1"/>
    <property type="molecule type" value="Genomic_DNA"/>
</dbReference>
<dbReference type="FunFam" id="1.25.10.10:FF:000588">
    <property type="entry name" value="exportin-5 isoform X2"/>
    <property type="match status" value="1"/>
</dbReference>
<dbReference type="InterPro" id="IPR045065">
    <property type="entry name" value="XPO1/5"/>
</dbReference>
<dbReference type="InterPro" id="IPR016024">
    <property type="entry name" value="ARM-type_fold"/>
</dbReference>
<dbReference type="GO" id="GO:0005049">
    <property type="term" value="F:nuclear export signal receptor activity"/>
    <property type="evidence" value="ECO:0007669"/>
    <property type="project" value="InterPro"/>
</dbReference>
<name>A0A9Q0NE98_9DIPT</name>
<dbReference type="OrthoDB" id="2215036at2759"/>
<dbReference type="Gene3D" id="1.25.10.10">
    <property type="entry name" value="Leucine-rich Repeat Variant"/>
    <property type="match status" value="1"/>
</dbReference>
<dbReference type="Pfam" id="PF03810">
    <property type="entry name" value="IBN_N"/>
    <property type="match status" value="1"/>
</dbReference>